<dbReference type="Pfam" id="PF00211">
    <property type="entry name" value="Guanylate_cyc"/>
    <property type="match status" value="1"/>
</dbReference>
<dbReference type="AlphaFoldDB" id="A0AAW1RW07"/>
<dbReference type="InterPro" id="IPR001054">
    <property type="entry name" value="A/G_cyclase"/>
</dbReference>
<organism evidence="3 4">
    <name type="scientific">Apatococcus lobatus</name>
    <dbReference type="NCBI Taxonomy" id="904363"/>
    <lineage>
        <taxon>Eukaryota</taxon>
        <taxon>Viridiplantae</taxon>
        <taxon>Chlorophyta</taxon>
        <taxon>core chlorophytes</taxon>
        <taxon>Trebouxiophyceae</taxon>
        <taxon>Chlorellales</taxon>
        <taxon>Chlorellaceae</taxon>
        <taxon>Apatococcus</taxon>
    </lineage>
</organism>
<dbReference type="GO" id="GO:0009190">
    <property type="term" value="P:cyclic nucleotide biosynthetic process"/>
    <property type="evidence" value="ECO:0007669"/>
    <property type="project" value="InterPro"/>
</dbReference>
<dbReference type="CDD" id="cd07302">
    <property type="entry name" value="CHD"/>
    <property type="match status" value="1"/>
</dbReference>
<evidence type="ECO:0000256" key="1">
    <source>
        <dbReference type="SAM" id="MobiDB-lite"/>
    </source>
</evidence>
<evidence type="ECO:0000313" key="3">
    <source>
        <dbReference type="EMBL" id="KAK9837998.1"/>
    </source>
</evidence>
<keyword evidence="4" id="KW-1185">Reference proteome</keyword>
<comment type="caution">
    <text evidence="3">The sequence shown here is derived from an EMBL/GenBank/DDBJ whole genome shotgun (WGS) entry which is preliminary data.</text>
</comment>
<proteinExistence type="predicted"/>
<protein>
    <recommendedName>
        <fullName evidence="2">Guanylate cyclase domain-containing protein</fullName>
    </recommendedName>
</protein>
<dbReference type="SUPFAM" id="SSF55073">
    <property type="entry name" value="Nucleotide cyclase"/>
    <property type="match status" value="1"/>
</dbReference>
<reference evidence="3 4" key="1">
    <citation type="journal article" date="2024" name="Nat. Commun.">
        <title>Phylogenomics reveals the evolutionary origins of lichenization in chlorophyte algae.</title>
        <authorList>
            <person name="Puginier C."/>
            <person name="Libourel C."/>
            <person name="Otte J."/>
            <person name="Skaloud P."/>
            <person name="Haon M."/>
            <person name="Grisel S."/>
            <person name="Petersen M."/>
            <person name="Berrin J.G."/>
            <person name="Delaux P.M."/>
            <person name="Dal Grande F."/>
            <person name="Keller J."/>
        </authorList>
    </citation>
    <scope>NUCLEOTIDE SEQUENCE [LARGE SCALE GENOMIC DNA]</scope>
    <source>
        <strain evidence="3 4">SAG 2145</strain>
    </source>
</reference>
<evidence type="ECO:0000313" key="4">
    <source>
        <dbReference type="Proteomes" id="UP001438707"/>
    </source>
</evidence>
<feature type="domain" description="Guanylate cyclase" evidence="2">
    <location>
        <begin position="122"/>
        <end position="170"/>
    </location>
</feature>
<name>A0AAW1RW07_9CHLO</name>
<evidence type="ECO:0000259" key="2">
    <source>
        <dbReference type="PROSITE" id="PS50125"/>
    </source>
</evidence>
<dbReference type="PANTHER" id="PTHR43336">
    <property type="entry name" value="OXYGEN SENSOR HISTIDINE KINASE RESPONSE REGULATOR DEVS/DOSS"/>
    <property type="match status" value="1"/>
</dbReference>
<sequence>METGNSGPKRSVSFSSSMRQPSFARSKSLGKVLHFDDQSGPIGSAGSYSKQPLIARSPSMSRPSIIRKMSMRKGDRTSMGLNSRDSAAAAVHMADKALAAFVIIQAALKRSPRLQRYSQRQDLNERMPDFQVKMGFGLHIGWAIEGAIGSNFKIDASYLSPNVNMASRLEAATKQFGTSILLSEDFVAMLSPRVRLRVRQIDRVTVKGSAKPMGLFTYDVSLDKVAAPMTEPSVRMPAGLMLPDRTADTAQAETFSAQVYNDEFAEHPDLKVTWAVDAAFIERFAEGYTAYETGEWARARFILEETQASRRDVKGEPVKDGPSTALLNFMTDKGFQAPPGWKGWRELTEK</sequence>
<dbReference type="EMBL" id="JALJOS010000006">
    <property type="protein sequence ID" value="KAK9837998.1"/>
    <property type="molecule type" value="Genomic_DNA"/>
</dbReference>
<accession>A0AAW1RW07</accession>
<feature type="region of interest" description="Disordered" evidence="1">
    <location>
        <begin position="1"/>
        <end position="26"/>
    </location>
</feature>
<dbReference type="PANTHER" id="PTHR43336:SF3">
    <property type="entry name" value="GUANYLATE CYCLASE DOMAIN-CONTAINING PROTEIN"/>
    <property type="match status" value="1"/>
</dbReference>
<feature type="compositionally biased region" description="Polar residues" evidence="1">
    <location>
        <begin position="1"/>
        <end position="25"/>
    </location>
</feature>
<dbReference type="PROSITE" id="PS50125">
    <property type="entry name" value="GUANYLATE_CYCLASE_2"/>
    <property type="match status" value="1"/>
</dbReference>
<dbReference type="GO" id="GO:0035556">
    <property type="term" value="P:intracellular signal transduction"/>
    <property type="evidence" value="ECO:0007669"/>
    <property type="project" value="InterPro"/>
</dbReference>
<dbReference type="InterPro" id="IPR029787">
    <property type="entry name" value="Nucleotide_cyclase"/>
</dbReference>
<dbReference type="Proteomes" id="UP001438707">
    <property type="component" value="Unassembled WGS sequence"/>
</dbReference>
<dbReference type="Gene3D" id="3.30.70.1230">
    <property type="entry name" value="Nucleotide cyclase"/>
    <property type="match status" value="1"/>
</dbReference>
<gene>
    <name evidence="3" type="ORF">WJX74_009322</name>
</gene>